<protein>
    <submittedName>
        <fullName evidence="1">Uncharacterized protein</fullName>
    </submittedName>
</protein>
<comment type="caution">
    <text evidence="1">The sequence shown here is derived from an EMBL/GenBank/DDBJ whole genome shotgun (WGS) entry which is preliminary data.</text>
</comment>
<dbReference type="InterPro" id="IPR045722">
    <property type="entry name" value="DUF6076"/>
</dbReference>
<evidence type="ECO:0000313" key="1">
    <source>
        <dbReference type="EMBL" id="RGR50472.1"/>
    </source>
</evidence>
<name>A0A412ETM9_9FIRM</name>
<dbReference type="Proteomes" id="UP000285839">
    <property type="component" value="Unassembled WGS sequence"/>
</dbReference>
<evidence type="ECO:0000313" key="2">
    <source>
        <dbReference type="Proteomes" id="UP000285839"/>
    </source>
</evidence>
<proteinExistence type="predicted"/>
<accession>A0A412ETM9</accession>
<dbReference type="EMBL" id="QRUH01000002">
    <property type="protein sequence ID" value="RGR50472.1"/>
    <property type="molecule type" value="Genomic_DNA"/>
</dbReference>
<gene>
    <name evidence="1" type="ORF">DWY46_03560</name>
</gene>
<reference evidence="1 2" key="1">
    <citation type="submission" date="2018-08" db="EMBL/GenBank/DDBJ databases">
        <title>A genome reference for cultivated species of the human gut microbiota.</title>
        <authorList>
            <person name="Zou Y."/>
            <person name="Xue W."/>
            <person name="Luo G."/>
        </authorList>
    </citation>
    <scope>NUCLEOTIDE SEQUENCE [LARGE SCALE GENOMIC DNA]</scope>
    <source>
        <strain evidence="1 2">AF25-21</strain>
    </source>
</reference>
<organism evidence="1 2">
    <name type="scientific">Blautia obeum</name>
    <dbReference type="NCBI Taxonomy" id="40520"/>
    <lineage>
        <taxon>Bacteria</taxon>
        <taxon>Bacillati</taxon>
        <taxon>Bacillota</taxon>
        <taxon>Clostridia</taxon>
        <taxon>Lachnospirales</taxon>
        <taxon>Lachnospiraceae</taxon>
        <taxon>Blautia</taxon>
    </lineage>
</organism>
<dbReference type="RefSeq" id="WP_118031100.1">
    <property type="nucleotide sequence ID" value="NZ_QRUH01000002.1"/>
</dbReference>
<dbReference type="Pfam" id="PF19553">
    <property type="entry name" value="DUF6076"/>
    <property type="match status" value="1"/>
</dbReference>
<sequence>MYNYKTLHKLINNGLCYAYMDINNSTISLDIDTRKYYDDNSDFHYIEFSENVIQFPLGENLFNFLSLPDETLCFLQNLSGENSGQWDGLHANDEEQEYLASLECIYLYILYYSFCRYTLSLPYRTSLINIKKEFDFALNFCCNTSFLPELSALSALEKYYIYNELYNDNYLTNIKKIERNGFVFLESNTPVHELNMLERMDCSNEKYRHYNGQEPIIDKPSLSPKVISELKKLNVSTTVRYQYDNLHGYLMEELYALIQLNVQVKKCGRCHKYFIPKGKYATEYCDRVLPGEKFSCKKLAAKQTRKAKVDSTPILQEYQRAYKRMYARVTAKKISQKDFKEWSDNASHERDRIIATYGSTPSIDIIASFKNYLGNR</sequence>
<dbReference type="AlphaFoldDB" id="A0A412ETM9"/>